<accession>A0ABU5C1P5</accession>
<feature type="transmembrane region" description="Helical" evidence="1">
    <location>
        <begin position="21"/>
        <end position="39"/>
    </location>
</feature>
<keyword evidence="1" id="KW-1133">Transmembrane helix</keyword>
<feature type="transmembrane region" description="Helical" evidence="1">
    <location>
        <begin position="221"/>
        <end position="241"/>
    </location>
</feature>
<evidence type="ECO:0000313" key="3">
    <source>
        <dbReference type="Proteomes" id="UP001281447"/>
    </source>
</evidence>
<evidence type="ECO:0000256" key="1">
    <source>
        <dbReference type="SAM" id="Phobius"/>
    </source>
</evidence>
<protein>
    <submittedName>
        <fullName evidence="2">PDZ domain-containing protein</fullName>
    </submittedName>
</protein>
<proteinExistence type="predicted"/>
<dbReference type="Gene3D" id="2.30.42.10">
    <property type="match status" value="1"/>
</dbReference>
<organism evidence="2 3">
    <name type="scientific">Tigheibacillus halophilus</name>
    <dbReference type="NCBI Taxonomy" id="361280"/>
    <lineage>
        <taxon>Bacteria</taxon>
        <taxon>Bacillati</taxon>
        <taxon>Bacillota</taxon>
        <taxon>Bacilli</taxon>
        <taxon>Bacillales</taxon>
        <taxon>Bacillaceae</taxon>
        <taxon>Tigheibacillus</taxon>
    </lineage>
</organism>
<evidence type="ECO:0000313" key="2">
    <source>
        <dbReference type="EMBL" id="MDY0393222.1"/>
    </source>
</evidence>
<keyword evidence="3" id="KW-1185">Reference proteome</keyword>
<dbReference type="EMBL" id="JAWDIP010000003">
    <property type="protein sequence ID" value="MDY0393222.1"/>
    <property type="molecule type" value="Genomic_DNA"/>
</dbReference>
<dbReference type="SUPFAM" id="SSF50156">
    <property type="entry name" value="PDZ domain-like"/>
    <property type="match status" value="1"/>
</dbReference>
<gene>
    <name evidence="2" type="ORF">RWE15_00730</name>
</gene>
<name>A0ABU5C1P5_9BACI</name>
<keyword evidence="1" id="KW-0812">Transmembrane</keyword>
<feature type="transmembrane region" description="Helical" evidence="1">
    <location>
        <begin position="59"/>
        <end position="89"/>
    </location>
</feature>
<reference evidence="2 3" key="1">
    <citation type="submission" date="2023-10" db="EMBL/GenBank/DDBJ databases">
        <title>Virgibacillus halophilus 5B73C genome.</title>
        <authorList>
            <person name="Miliotis G."/>
            <person name="Sengupta P."/>
            <person name="Hameed A."/>
            <person name="Chuvochina M."/>
            <person name="Mcdonagh F."/>
            <person name="Simpson A.C."/>
            <person name="Singh N.K."/>
            <person name="Rekha P.D."/>
            <person name="Raman K."/>
            <person name="Hugenholtz P."/>
            <person name="Venkateswaran K."/>
        </authorList>
    </citation>
    <scope>NUCLEOTIDE SEQUENCE [LARGE SCALE GENOMIC DNA]</scope>
    <source>
        <strain evidence="2 3">5B73C</strain>
    </source>
</reference>
<dbReference type="Proteomes" id="UP001281447">
    <property type="component" value="Unassembled WGS sequence"/>
</dbReference>
<keyword evidence="1" id="KW-0472">Membrane</keyword>
<dbReference type="InterPro" id="IPR036034">
    <property type="entry name" value="PDZ_sf"/>
</dbReference>
<feature type="transmembrane region" description="Helical" evidence="1">
    <location>
        <begin position="140"/>
        <end position="162"/>
    </location>
</feature>
<feature type="transmembrane region" description="Helical" evidence="1">
    <location>
        <begin position="183"/>
        <end position="201"/>
    </location>
</feature>
<feature type="transmembrane region" description="Helical" evidence="1">
    <location>
        <begin position="253"/>
        <end position="285"/>
    </location>
</feature>
<comment type="caution">
    <text evidence="2">The sequence shown here is derived from an EMBL/GenBank/DDBJ whole genome shotgun (WGS) entry which is preliminary data.</text>
</comment>
<feature type="transmembrane region" description="Helical" evidence="1">
    <location>
        <begin position="101"/>
        <end position="120"/>
    </location>
</feature>
<sequence length="362" mass="40647">MLEKIFLEMAASIGKMFINPLFYWSFILVIITGIVRIKRERMLFGIKVDDIFSEWRHTWWISFVFGCLLSLIMVGAGIIFTPSMILLISVLTILLSIHFRFTWLSPVYTIGISFLLLLILPPLFHQQSIVASSLFDHVNYAGLAILLGLLLFVQAILLYTIRKKDTFAELLKSKRGVWTGVHHLKKMAVIPFFIPIPKGWLPPLFDFWPYLPIGQATTDGTYGLMLLPMLIGFHFRVAGFESQQAKQWLGRRILGLAVVVLIAGVASVYIGWLSIAAIALGVLGWEFIHYRQRSRDVLKAPYFSQTDSGLRILTVIPGTTADKLGILPGEIISKANGKKVHSESSFLPGLAGERLLCQIIST</sequence>